<comment type="caution">
    <text evidence="1">The sequence shown here is derived from an EMBL/GenBank/DDBJ whole genome shotgun (WGS) entry which is preliminary data.</text>
</comment>
<gene>
    <name evidence="1" type="ORF">TresaDRAFT_0565</name>
</gene>
<dbReference type="RefSeq" id="WP_002706678.1">
    <property type="nucleotide sequence ID" value="NZ_AGRW01000055.1"/>
</dbReference>
<name>H7EPS0_9SPIR</name>
<proteinExistence type="predicted"/>
<evidence type="ECO:0000313" key="2">
    <source>
        <dbReference type="Proteomes" id="UP000003571"/>
    </source>
</evidence>
<dbReference type="EMBL" id="AGRW01000055">
    <property type="protein sequence ID" value="EIC00471.1"/>
    <property type="molecule type" value="Genomic_DNA"/>
</dbReference>
<organism evidence="1 2">
    <name type="scientific">Treponema saccharophilum DSM 2985</name>
    <dbReference type="NCBI Taxonomy" id="907348"/>
    <lineage>
        <taxon>Bacteria</taxon>
        <taxon>Pseudomonadati</taxon>
        <taxon>Spirochaetota</taxon>
        <taxon>Spirochaetia</taxon>
        <taxon>Spirochaetales</taxon>
        <taxon>Treponemataceae</taxon>
        <taxon>Treponema</taxon>
    </lineage>
</organism>
<evidence type="ECO:0000313" key="1">
    <source>
        <dbReference type="EMBL" id="EIC00471.1"/>
    </source>
</evidence>
<dbReference type="OrthoDB" id="9775759at2"/>
<protein>
    <submittedName>
        <fullName evidence="1">Uncharacterized protein</fullName>
    </submittedName>
</protein>
<accession>H7EPS0</accession>
<keyword evidence="2" id="KW-1185">Reference proteome</keyword>
<sequence>MKKLFFIILTVVFVGFSVIVKEYSDINKELVNAVSERVGTARADKALTKRCRNIEKLFNETKYPITEKMFYFYFEPNASINPNTAGMSIGETIIVFNPKYEITDSTIIHELCHATLDNHNIASINHDSPEWNELISYFESLGYTDLGGDGYFYEVKLAN</sequence>
<dbReference type="AlphaFoldDB" id="H7EPS0"/>
<reference evidence="1 2" key="1">
    <citation type="submission" date="2011-09" db="EMBL/GenBank/DDBJ databases">
        <title>The draft genome of Treponema saccharophilum DSM 2985.</title>
        <authorList>
            <consortium name="US DOE Joint Genome Institute (JGI-PGF)"/>
            <person name="Lucas S."/>
            <person name="Copeland A."/>
            <person name="Lapidus A."/>
            <person name="Glavina del Rio T."/>
            <person name="Dalin E."/>
            <person name="Tice H."/>
            <person name="Bruce D."/>
            <person name="Goodwin L."/>
            <person name="Pitluck S."/>
            <person name="Peters L."/>
            <person name="Kyrpides N."/>
            <person name="Mavromatis K."/>
            <person name="Ivanova N."/>
            <person name="Markowitz V."/>
            <person name="Cheng J.-F."/>
            <person name="Hugenholtz P."/>
            <person name="Woyke T."/>
            <person name="Wu D."/>
            <person name="Gronow S."/>
            <person name="Wellnitz S."/>
            <person name="Brambilla E."/>
            <person name="Klenk H.-P."/>
            <person name="Eisen J.A."/>
        </authorList>
    </citation>
    <scope>NUCLEOTIDE SEQUENCE [LARGE SCALE GENOMIC DNA]</scope>
    <source>
        <strain evidence="1 2">DSM 2985</strain>
    </source>
</reference>
<dbReference type="Proteomes" id="UP000003571">
    <property type="component" value="Unassembled WGS sequence"/>
</dbReference>